<gene>
    <name evidence="1" type="ORF">GT347_18700</name>
</gene>
<name>A0A857JC85_9BURK</name>
<dbReference type="EMBL" id="CP047650">
    <property type="protein sequence ID" value="QHJ01621.1"/>
    <property type="molecule type" value="Genomic_DNA"/>
</dbReference>
<proteinExistence type="predicted"/>
<dbReference type="Proteomes" id="UP000464787">
    <property type="component" value="Chromosome"/>
</dbReference>
<evidence type="ECO:0000313" key="2">
    <source>
        <dbReference type="Proteomes" id="UP000464787"/>
    </source>
</evidence>
<protein>
    <submittedName>
        <fullName evidence="1">Uncharacterized protein</fullName>
    </submittedName>
</protein>
<accession>A0A857JC85</accession>
<keyword evidence="2" id="KW-1185">Reference proteome</keyword>
<dbReference type="AlphaFoldDB" id="A0A857JC85"/>
<evidence type="ECO:0000313" key="1">
    <source>
        <dbReference type="EMBL" id="QHJ01621.1"/>
    </source>
</evidence>
<sequence>MLLYAATAAQADAVRNFPPAALRGQLEVVTPPAVQLDGKADQLSMGARIRDTRNLLVTSATLADGQVHLVNYTRDPQGQLNEVWLLTDEEAALPRASASPSWYQRWFGL</sequence>
<organism evidence="1 2">
    <name type="scientific">Xylophilus rhododendri</name>
    <dbReference type="NCBI Taxonomy" id="2697032"/>
    <lineage>
        <taxon>Bacteria</taxon>
        <taxon>Pseudomonadati</taxon>
        <taxon>Pseudomonadota</taxon>
        <taxon>Betaproteobacteria</taxon>
        <taxon>Burkholderiales</taxon>
        <taxon>Xylophilus</taxon>
    </lineage>
</organism>
<reference evidence="1 2" key="1">
    <citation type="submission" date="2020-01" db="EMBL/GenBank/DDBJ databases">
        <title>Genome sequencing of strain KACC 21265.</title>
        <authorList>
            <person name="Heo J."/>
            <person name="Kim S.-J."/>
            <person name="Kim J.-S."/>
            <person name="Hong S.-B."/>
            <person name="Kwon S.-W."/>
        </authorList>
    </citation>
    <scope>NUCLEOTIDE SEQUENCE [LARGE SCALE GENOMIC DNA]</scope>
    <source>
        <strain evidence="1 2">KACC 21265</strain>
    </source>
</reference>
<dbReference type="KEGG" id="xyk:GT347_18700"/>